<dbReference type="InterPro" id="IPR036640">
    <property type="entry name" value="ABC1_TM_sf"/>
</dbReference>
<keyword evidence="2 7" id="KW-0812">Transmembrane</keyword>
<dbReference type="Pfam" id="PF00005">
    <property type="entry name" value="ABC_tran"/>
    <property type="match status" value="1"/>
</dbReference>
<dbReference type="EMBL" id="BAAAON010000002">
    <property type="protein sequence ID" value="GAA2175170.1"/>
    <property type="molecule type" value="Genomic_DNA"/>
</dbReference>
<dbReference type="Gene3D" id="3.40.50.300">
    <property type="entry name" value="P-loop containing nucleotide triphosphate hydrolases"/>
    <property type="match status" value="1"/>
</dbReference>
<dbReference type="SUPFAM" id="SSF90123">
    <property type="entry name" value="ABC transporter transmembrane region"/>
    <property type="match status" value="1"/>
</dbReference>
<dbReference type="GO" id="GO:0005524">
    <property type="term" value="F:ATP binding"/>
    <property type="evidence" value="ECO:0007669"/>
    <property type="project" value="UniProtKB-KW"/>
</dbReference>
<evidence type="ECO:0000259" key="9">
    <source>
        <dbReference type="PROSITE" id="PS50929"/>
    </source>
</evidence>
<gene>
    <name evidence="10" type="ORF">GCM10009784_16440</name>
</gene>
<evidence type="ECO:0000256" key="6">
    <source>
        <dbReference type="ARBA" id="ARBA00023136"/>
    </source>
</evidence>
<feature type="domain" description="ABC transporter" evidence="8">
    <location>
        <begin position="356"/>
        <end position="592"/>
    </location>
</feature>
<feature type="transmembrane region" description="Helical" evidence="7">
    <location>
        <begin position="71"/>
        <end position="94"/>
    </location>
</feature>
<dbReference type="Gene3D" id="1.20.1560.10">
    <property type="entry name" value="ABC transporter type 1, transmembrane domain"/>
    <property type="match status" value="1"/>
</dbReference>
<evidence type="ECO:0000259" key="8">
    <source>
        <dbReference type="PROSITE" id="PS50893"/>
    </source>
</evidence>
<dbReference type="InterPro" id="IPR039421">
    <property type="entry name" value="Type_1_exporter"/>
</dbReference>
<evidence type="ECO:0000256" key="2">
    <source>
        <dbReference type="ARBA" id="ARBA00022692"/>
    </source>
</evidence>
<dbReference type="PANTHER" id="PTHR24221:SF654">
    <property type="entry name" value="ATP-BINDING CASSETTE SUB-FAMILY B MEMBER 6"/>
    <property type="match status" value="1"/>
</dbReference>
<feature type="domain" description="ABC transmembrane type-1" evidence="9">
    <location>
        <begin position="41"/>
        <end position="318"/>
    </location>
</feature>
<feature type="transmembrane region" description="Helical" evidence="7">
    <location>
        <begin position="132"/>
        <end position="155"/>
    </location>
</feature>
<evidence type="ECO:0000313" key="10">
    <source>
        <dbReference type="EMBL" id="GAA2175170.1"/>
    </source>
</evidence>
<dbReference type="InterPro" id="IPR003439">
    <property type="entry name" value="ABC_transporter-like_ATP-bd"/>
</dbReference>
<dbReference type="InterPro" id="IPR017871">
    <property type="entry name" value="ABC_transporter-like_CS"/>
</dbReference>
<protein>
    <submittedName>
        <fullName evidence="10">ABC transporter ATP-binding protein</fullName>
    </submittedName>
</protein>
<comment type="subcellular location">
    <subcellularLocation>
        <location evidence="1">Cell membrane</location>
        <topology evidence="1">Multi-pass membrane protein</topology>
    </subcellularLocation>
</comment>
<dbReference type="PANTHER" id="PTHR24221">
    <property type="entry name" value="ATP-BINDING CASSETTE SUB-FAMILY B"/>
    <property type="match status" value="1"/>
</dbReference>
<feature type="transmembrane region" description="Helical" evidence="7">
    <location>
        <begin position="262"/>
        <end position="281"/>
    </location>
</feature>
<dbReference type="PROSITE" id="PS51257">
    <property type="entry name" value="PROKAR_LIPOPROTEIN"/>
    <property type="match status" value="1"/>
</dbReference>
<comment type="caution">
    <text evidence="10">The sequence shown here is derived from an EMBL/GenBank/DDBJ whole genome shotgun (WGS) entry which is preliminary data.</text>
</comment>
<keyword evidence="11" id="KW-1185">Reference proteome</keyword>
<dbReference type="PROSITE" id="PS00211">
    <property type="entry name" value="ABC_TRANSPORTER_1"/>
    <property type="match status" value="1"/>
</dbReference>
<keyword evidence="3" id="KW-0547">Nucleotide-binding</keyword>
<evidence type="ECO:0000256" key="4">
    <source>
        <dbReference type="ARBA" id="ARBA00022840"/>
    </source>
</evidence>
<accession>A0ABP5MKJ9</accession>
<keyword evidence="5 7" id="KW-1133">Transmembrane helix</keyword>
<dbReference type="RefSeq" id="WP_346028076.1">
    <property type="nucleotide sequence ID" value="NZ_BAAAON010000002.1"/>
</dbReference>
<keyword evidence="6 7" id="KW-0472">Membrane</keyword>
<dbReference type="SMART" id="SM00382">
    <property type="entry name" value="AAA"/>
    <property type="match status" value="1"/>
</dbReference>
<dbReference type="InterPro" id="IPR003593">
    <property type="entry name" value="AAA+_ATPase"/>
</dbReference>
<evidence type="ECO:0000256" key="5">
    <source>
        <dbReference type="ARBA" id="ARBA00022989"/>
    </source>
</evidence>
<reference evidence="11" key="1">
    <citation type="journal article" date="2019" name="Int. J. Syst. Evol. Microbiol.">
        <title>The Global Catalogue of Microorganisms (GCM) 10K type strain sequencing project: providing services to taxonomists for standard genome sequencing and annotation.</title>
        <authorList>
            <consortium name="The Broad Institute Genomics Platform"/>
            <consortium name="The Broad Institute Genome Sequencing Center for Infectious Disease"/>
            <person name="Wu L."/>
            <person name="Ma J."/>
        </authorList>
    </citation>
    <scope>NUCLEOTIDE SEQUENCE [LARGE SCALE GENOMIC DNA]</scope>
    <source>
        <strain evidence="11">JCM 14917</strain>
    </source>
</reference>
<evidence type="ECO:0000256" key="7">
    <source>
        <dbReference type="SAM" id="Phobius"/>
    </source>
</evidence>
<name>A0ABP5MKJ9_9MICC</name>
<keyword evidence="4 10" id="KW-0067">ATP-binding</keyword>
<dbReference type="InterPro" id="IPR027417">
    <property type="entry name" value="P-loop_NTPase"/>
</dbReference>
<dbReference type="InterPro" id="IPR011527">
    <property type="entry name" value="ABC1_TM_dom"/>
</dbReference>
<dbReference type="PROSITE" id="PS50929">
    <property type="entry name" value="ABC_TM1F"/>
    <property type="match status" value="1"/>
</dbReference>
<feature type="transmembrane region" description="Helical" evidence="7">
    <location>
        <begin position="161"/>
        <end position="190"/>
    </location>
</feature>
<dbReference type="SUPFAM" id="SSF52540">
    <property type="entry name" value="P-loop containing nucleoside triphosphate hydrolases"/>
    <property type="match status" value="1"/>
</dbReference>
<dbReference type="Proteomes" id="UP001500974">
    <property type="component" value="Unassembled WGS sequence"/>
</dbReference>
<evidence type="ECO:0000313" key="11">
    <source>
        <dbReference type="Proteomes" id="UP001500974"/>
    </source>
</evidence>
<proteinExistence type="predicted"/>
<sequence>MDGMKNLLEILRPLLATLPSGSRRFLLGYGIASACLAVLDMVALGAVALILPALVSGDSVVLPVVGDVSGVILPILLGVCLLIVLKGVLAVLLLRMATARFAQHEVSIGDRLFASYLASPWVNRLKKNSSELVRMVDVGVGITVAGVLIPAMTLFGEFGTLLAVIVVLFVAEPIIAIVTLLYLGFVAFLLARVISPMSVQAGRENRQWSGKTVTMLTEAMNTLKELTLAGRAPDVQERVNMTRTKSSRARARSIFLSQVPRYVLETALILGFALVGGVGLIMDGPEGAVSAVGLFAVAGFRLVPSLTRLQAVQSQANSSASFANNVMHDIREGDALLAARVRDRPQQKLDSGRVDIKLRNVSFTYPGAESPALNRVSISIPAGTHVAFVGSSGAGKSTLIDLLLGLIEPSEGHLEVGGVRMDFVLDDWRKRIGYVPQEVSLFDASVGQNVALTWNPSNVDRPKVETALRRAQLLETIISRPGGIDAVVAERGHSLSGGQRQRLGIARALYDNPNVLVMDEATSALDTATEAAVTSAIRKLHGEVTVITVAHRLSTIRNADIVFFMKDGRVDAQGSFDEVVAKVPDFARQAALAGLS</sequence>
<feature type="transmembrane region" description="Helical" evidence="7">
    <location>
        <begin position="26"/>
        <end position="51"/>
    </location>
</feature>
<organism evidence="10 11">
    <name type="scientific">Arthrobacter parietis</name>
    <dbReference type="NCBI Taxonomy" id="271434"/>
    <lineage>
        <taxon>Bacteria</taxon>
        <taxon>Bacillati</taxon>
        <taxon>Actinomycetota</taxon>
        <taxon>Actinomycetes</taxon>
        <taxon>Micrococcales</taxon>
        <taxon>Micrococcaceae</taxon>
        <taxon>Arthrobacter</taxon>
    </lineage>
</organism>
<evidence type="ECO:0000256" key="3">
    <source>
        <dbReference type="ARBA" id="ARBA00022741"/>
    </source>
</evidence>
<evidence type="ECO:0000256" key="1">
    <source>
        <dbReference type="ARBA" id="ARBA00004651"/>
    </source>
</evidence>
<dbReference type="PROSITE" id="PS50893">
    <property type="entry name" value="ABC_TRANSPORTER_2"/>
    <property type="match status" value="1"/>
</dbReference>